<dbReference type="RefSeq" id="WP_013890914.1">
    <property type="nucleotide sequence ID" value="NC_015674.1"/>
</dbReference>
<feature type="binding site" evidence="7">
    <location>
        <position position="133"/>
    </location>
    <ligand>
        <name>substrate</name>
    </ligand>
</feature>
<dbReference type="Pfam" id="PF01202">
    <property type="entry name" value="SKI"/>
    <property type="match status" value="1"/>
</dbReference>
<keyword evidence="4 7" id="KW-0418">Kinase</keyword>
<keyword evidence="2 7" id="KW-0808">Transferase</keyword>
<dbReference type="GO" id="GO:0009073">
    <property type="term" value="P:aromatic amino acid family biosynthetic process"/>
    <property type="evidence" value="ECO:0007669"/>
    <property type="project" value="UniProtKB-KW"/>
</dbReference>
<evidence type="ECO:0000313" key="9">
    <source>
        <dbReference type="Proteomes" id="UP000008387"/>
    </source>
</evidence>
<dbReference type="eggNOG" id="COG0703">
    <property type="taxonomic scope" value="Bacteria"/>
</dbReference>
<keyword evidence="3 7" id="KW-0547">Nucleotide-binding</keyword>
<dbReference type="HAMAP" id="MF_00109">
    <property type="entry name" value="Shikimate_kinase"/>
    <property type="match status" value="1"/>
</dbReference>
<evidence type="ECO:0000256" key="1">
    <source>
        <dbReference type="ARBA" id="ARBA00022605"/>
    </source>
</evidence>
<dbReference type="PRINTS" id="PR01100">
    <property type="entry name" value="SHIKIMTKNASE"/>
</dbReference>
<dbReference type="Proteomes" id="UP000008387">
    <property type="component" value="Chromosome"/>
</dbReference>
<dbReference type="GO" id="GO:0009423">
    <property type="term" value="P:chorismate biosynthetic process"/>
    <property type="evidence" value="ECO:0007669"/>
    <property type="project" value="UniProtKB-UniRule"/>
</dbReference>
<keyword evidence="7" id="KW-0479">Metal-binding</keyword>
<comment type="caution">
    <text evidence="7">Lacks conserved residue(s) required for the propagation of feature annotation.</text>
</comment>
<feature type="binding site" evidence="7">
    <location>
        <position position="82"/>
    </location>
    <ligand>
        <name>substrate</name>
    </ligand>
</feature>
<evidence type="ECO:0000256" key="6">
    <source>
        <dbReference type="ARBA" id="ARBA00023141"/>
    </source>
</evidence>
<dbReference type="GeneID" id="64361613"/>
<gene>
    <name evidence="7" type="primary">aroK</name>
    <name evidence="8" type="ordered locus">HBZC1_15280</name>
</gene>
<organism evidence="8 9">
    <name type="scientific">Helicobacter bizzozeronii (strain CIII-1)</name>
    <dbReference type="NCBI Taxonomy" id="1002804"/>
    <lineage>
        <taxon>Bacteria</taxon>
        <taxon>Pseudomonadati</taxon>
        <taxon>Campylobacterota</taxon>
        <taxon>Epsilonproteobacteria</taxon>
        <taxon>Campylobacterales</taxon>
        <taxon>Helicobacteraceae</taxon>
        <taxon>Helicobacter</taxon>
    </lineage>
</organism>
<dbReference type="Gene3D" id="3.40.50.300">
    <property type="entry name" value="P-loop containing nucleotide triphosphate hydrolases"/>
    <property type="match status" value="1"/>
</dbReference>
<comment type="similarity">
    <text evidence="7">Belongs to the shikimate kinase family.</text>
</comment>
<dbReference type="KEGG" id="hbi:HBZC1_15280"/>
<dbReference type="STRING" id="1002804.HBZC1_15280"/>
<evidence type="ECO:0000313" key="8">
    <source>
        <dbReference type="EMBL" id="CCB80514.1"/>
    </source>
</evidence>
<dbReference type="GO" id="GO:0000287">
    <property type="term" value="F:magnesium ion binding"/>
    <property type="evidence" value="ECO:0007669"/>
    <property type="project" value="UniProtKB-UniRule"/>
</dbReference>
<dbReference type="HOGENOM" id="CLU_057607_4_0_7"/>
<comment type="subcellular location">
    <subcellularLocation>
        <location evidence="7">Cytoplasm</location>
    </subcellularLocation>
</comment>
<name>F8KP09_HELBC</name>
<feature type="binding site" evidence="7">
    <location>
        <position position="117"/>
    </location>
    <ligand>
        <name>ATP</name>
        <dbReference type="ChEBI" id="CHEBI:30616"/>
    </ligand>
</feature>
<comment type="subunit">
    <text evidence="7">Monomer.</text>
</comment>
<dbReference type="PANTHER" id="PTHR21087:SF16">
    <property type="entry name" value="SHIKIMATE KINASE 1, CHLOROPLASTIC"/>
    <property type="match status" value="1"/>
</dbReference>
<comment type="catalytic activity">
    <reaction evidence="7">
        <text>shikimate + ATP = 3-phosphoshikimate + ADP + H(+)</text>
        <dbReference type="Rhea" id="RHEA:13121"/>
        <dbReference type="ChEBI" id="CHEBI:15378"/>
        <dbReference type="ChEBI" id="CHEBI:30616"/>
        <dbReference type="ChEBI" id="CHEBI:36208"/>
        <dbReference type="ChEBI" id="CHEBI:145989"/>
        <dbReference type="ChEBI" id="CHEBI:456216"/>
        <dbReference type="EC" id="2.7.1.71"/>
    </reaction>
</comment>
<dbReference type="InterPro" id="IPR027417">
    <property type="entry name" value="P-loop_NTPase"/>
</dbReference>
<dbReference type="InterPro" id="IPR031322">
    <property type="entry name" value="Shikimate/glucono_kinase"/>
</dbReference>
<evidence type="ECO:0000256" key="7">
    <source>
        <dbReference type="HAMAP-Rule" id="MF_00109"/>
    </source>
</evidence>
<keyword evidence="1 7" id="KW-0028">Amino-acid biosynthesis</keyword>
<keyword evidence="5 7" id="KW-0067">ATP-binding</keyword>
<evidence type="ECO:0000256" key="2">
    <source>
        <dbReference type="ARBA" id="ARBA00022679"/>
    </source>
</evidence>
<comment type="cofactor">
    <cofactor evidence="7">
        <name>Mg(2+)</name>
        <dbReference type="ChEBI" id="CHEBI:18420"/>
    </cofactor>
    <text evidence="7">Binds 1 Mg(2+) ion per subunit.</text>
</comment>
<sequence length="168" mass="18681">MSATKIWLVGFMGSGKSTLGALLAEKLNWGFLDADVAISQEIGMDIEAIFSQYGQDYFRQLEGGLITRISQHPTPLVIATGGGMPIFHPLKGLGEIIYLHVGFEVILERLEQDNNPRPLFENPAQLHALYTQRHPLYARMATHTINANQHLPQVLNQLLGLVSNIHKN</sequence>
<dbReference type="CDD" id="cd00464">
    <property type="entry name" value="SK"/>
    <property type="match status" value="1"/>
</dbReference>
<reference evidence="8 9" key="1">
    <citation type="journal article" date="2011" name="J. Bacteriol.">
        <title>Genome sequence of Helicobacter bizzozeronii strain CIII-1, an isolate from human gastric mucosa.</title>
        <authorList>
            <person name="Schott T."/>
            <person name="Rossi M."/>
            <person name="Hanninen M.L."/>
        </authorList>
    </citation>
    <scope>NUCLEOTIDE SEQUENCE [LARGE SCALE GENOMIC DNA]</scope>
    <source>
        <strain evidence="8 9">CIII-1</strain>
    </source>
</reference>
<feature type="binding site" evidence="7">
    <location>
        <position position="59"/>
    </location>
    <ligand>
        <name>substrate</name>
    </ligand>
</feature>
<accession>F8KP09</accession>
<dbReference type="InterPro" id="IPR000623">
    <property type="entry name" value="Shikimate_kinase/TSH1"/>
</dbReference>
<keyword evidence="6 7" id="KW-0057">Aromatic amino acid biosynthesis</keyword>
<keyword evidence="7" id="KW-0460">Magnesium</keyword>
<comment type="pathway">
    <text evidence="7">Metabolic intermediate biosynthesis; chorismate biosynthesis; chorismate from D-erythrose 4-phosphate and phosphoenolpyruvate: step 5/7.</text>
</comment>
<dbReference type="EMBL" id="FR871757">
    <property type="protein sequence ID" value="CCB80514.1"/>
    <property type="molecule type" value="Genomic_DNA"/>
</dbReference>
<protein>
    <recommendedName>
        <fullName evidence="7">Shikimate kinase</fullName>
        <shortName evidence="7">SK</shortName>
        <ecNumber evidence="7">2.7.1.71</ecNumber>
    </recommendedName>
</protein>
<feature type="binding site" evidence="7">
    <location>
        <position position="35"/>
    </location>
    <ligand>
        <name>substrate</name>
    </ligand>
</feature>
<evidence type="ECO:0000256" key="5">
    <source>
        <dbReference type="ARBA" id="ARBA00022840"/>
    </source>
</evidence>
<dbReference type="AlphaFoldDB" id="F8KP09"/>
<dbReference type="SUPFAM" id="SSF52540">
    <property type="entry name" value="P-loop containing nucleoside triphosphate hydrolases"/>
    <property type="match status" value="1"/>
</dbReference>
<dbReference type="PANTHER" id="PTHR21087">
    <property type="entry name" value="SHIKIMATE KINASE"/>
    <property type="match status" value="1"/>
</dbReference>
<evidence type="ECO:0000256" key="3">
    <source>
        <dbReference type="ARBA" id="ARBA00022741"/>
    </source>
</evidence>
<evidence type="ECO:0000256" key="4">
    <source>
        <dbReference type="ARBA" id="ARBA00022777"/>
    </source>
</evidence>
<dbReference type="GO" id="GO:0005524">
    <property type="term" value="F:ATP binding"/>
    <property type="evidence" value="ECO:0007669"/>
    <property type="project" value="UniProtKB-UniRule"/>
</dbReference>
<comment type="function">
    <text evidence="7">Catalyzes the specific phosphorylation of the 3-hydroxyl group of shikimic acid using ATP as a cosubstrate.</text>
</comment>
<dbReference type="GO" id="GO:0005829">
    <property type="term" value="C:cytosol"/>
    <property type="evidence" value="ECO:0007669"/>
    <property type="project" value="TreeGrafter"/>
</dbReference>
<feature type="binding site" evidence="7">
    <location>
        <position position="17"/>
    </location>
    <ligand>
        <name>Mg(2+)</name>
        <dbReference type="ChEBI" id="CHEBI:18420"/>
    </ligand>
</feature>
<feature type="binding site" evidence="7">
    <location>
        <begin position="13"/>
        <end position="18"/>
    </location>
    <ligand>
        <name>ATP</name>
        <dbReference type="ChEBI" id="CHEBI:30616"/>
    </ligand>
</feature>
<keyword evidence="9" id="KW-1185">Reference proteome</keyword>
<keyword evidence="7" id="KW-0963">Cytoplasm</keyword>
<dbReference type="GO" id="GO:0004765">
    <property type="term" value="F:shikimate kinase activity"/>
    <property type="evidence" value="ECO:0007669"/>
    <property type="project" value="UniProtKB-UniRule"/>
</dbReference>
<dbReference type="EC" id="2.7.1.71" evidence="7"/>
<dbReference type="GO" id="GO:0008652">
    <property type="term" value="P:amino acid biosynthetic process"/>
    <property type="evidence" value="ECO:0007669"/>
    <property type="project" value="UniProtKB-KW"/>
</dbReference>
<proteinExistence type="inferred from homology"/>
<dbReference type="UniPathway" id="UPA00053">
    <property type="reaction ID" value="UER00088"/>
</dbReference>